<keyword evidence="1" id="KW-1133">Transmembrane helix</keyword>
<protein>
    <recommendedName>
        <fullName evidence="4">DUF4179 domain-containing protein</fullName>
    </recommendedName>
</protein>
<dbReference type="Proteomes" id="UP000607645">
    <property type="component" value="Unassembled WGS sequence"/>
</dbReference>
<gene>
    <name evidence="2" type="ORF">H8S62_08505</name>
</gene>
<sequence length="334" mass="36297">MNDTEYTRGFDRIVPAPELLERTKQTMHEKNRPARPAGRRWLERTALACAILCALSVGALAAVVAERRIDPDQVRLTQRGSAANAVPVGASDSSLGWTITVDEVYGDRWYAGLNCTLSRDDGKVLTQGEYGFRGWDFGLEELNWSGGILWFADDNVLDNQIQFGFTIANDHGWDLAGRTLHLEIQGLNSANYDESLGLFLRGGGAWSLDVPLNYAPAEMTEYAPKLSLSIDGRQGTLDTLYFSPTTIWGEGSSGEGAFNALNGTLEGYDPADSTAWLILTDGTRIKGGAGGGSGDGSRIIVEFYLEEHGPITPGEVCGIVIAQEEYPLALEEQR</sequence>
<organism evidence="2 3">
    <name type="scientific">Lawsonibacter faecis</name>
    <dbReference type="NCBI Taxonomy" id="2763052"/>
    <lineage>
        <taxon>Bacteria</taxon>
        <taxon>Bacillati</taxon>
        <taxon>Bacillota</taxon>
        <taxon>Clostridia</taxon>
        <taxon>Eubacteriales</taxon>
        <taxon>Oscillospiraceae</taxon>
        <taxon>Lawsonibacter</taxon>
    </lineage>
</organism>
<evidence type="ECO:0000256" key="1">
    <source>
        <dbReference type="SAM" id="Phobius"/>
    </source>
</evidence>
<evidence type="ECO:0000313" key="3">
    <source>
        <dbReference type="Proteomes" id="UP000607645"/>
    </source>
</evidence>
<dbReference type="EMBL" id="JACOPQ010000005">
    <property type="protein sequence ID" value="MBC5737052.1"/>
    <property type="molecule type" value="Genomic_DNA"/>
</dbReference>
<keyword evidence="1" id="KW-0812">Transmembrane</keyword>
<evidence type="ECO:0000313" key="2">
    <source>
        <dbReference type="EMBL" id="MBC5737052.1"/>
    </source>
</evidence>
<reference evidence="2" key="1">
    <citation type="submission" date="2020-08" db="EMBL/GenBank/DDBJ databases">
        <title>Genome public.</title>
        <authorList>
            <person name="Liu C."/>
            <person name="Sun Q."/>
        </authorList>
    </citation>
    <scope>NUCLEOTIDE SEQUENCE</scope>
    <source>
        <strain evidence="2">NSJ-52</strain>
    </source>
</reference>
<name>A0A8J6JKQ4_9FIRM</name>
<proteinExistence type="predicted"/>
<keyword evidence="1" id="KW-0472">Membrane</keyword>
<dbReference type="AlphaFoldDB" id="A0A8J6JKQ4"/>
<accession>A0A8J6JKQ4</accession>
<keyword evidence="3" id="KW-1185">Reference proteome</keyword>
<evidence type="ECO:0008006" key="4">
    <source>
        <dbReference type="Google" id="ProtNLM"/>
    </source>
</evidence>
<dbReference type="RefSeq" id="WP_186919019.1">
    <property type="nucleotide sequence ID" value="NZ_JACOPQ010000005.1"/>
</dbReference>
<comment type="caution">
    <text evidence="2">The sequence shown here is derived from an EMBL/GenBank/DDBJ whole genome shotgun (WGS) entry which is preliminary data.</text>
</comment>
<feature type="transmembrane region" description="Helical" evidence="1">
    <location>
        <begin position="45"/>
        <end position="65"/>
    </location>
</feature>